<name>A0A9J6DG70_RHIMP</name>
<sequence length="262" mass="29023">MPESPSQNENEPNALKTIKKYDIFLTNAELNKPRPDMAALAYIAGYCAHAALERQPCDDYRDILTVTERELQNSDYVLIDSISQGDQRIPGTAKPDGKNHRERNMLLFASRQTTESLRVTLMLVLDIIDGLHKAGIPYILTRFFGVVRSFHGDDDHPTIVQFGQEHHGRKTAKPGRCGRVGNLKHSDKNRFHMATTSPSCRRDPQSPANTSKPELSRLDKTGTLPCSSSKHTPSSAATFSLQDALAKSRKEAEAAKVEAQAA</sequence>
<accession>A0A9J6DG70</accession>
<keyword evidence="3" id="KW-1185">Reference proteome</keyword>
<evidence type="ECO:0000256" key="1">
    <source>
        <dbReference type="SAM" id="MobiDB-lite"/>
    </source>
</evidence>
<feature type="compositionally biased region" description="Polar residues" evidence="1">
    <location>
        <begin position="224"/>
        <end position="238"/>
    </location>
</feature>
<proteinExistence type="predicted"/>
<dbReference type="Proteomes" id="UP000821866">
    <property type="component" value="Chromosome 7"/>
</dbReference>
<reference evidence="2" key="2">
    <citation type="submission" date="2021-09" db="EMBL/GenBank/DDBJ databases">
        <authorList>
            <person name="Jia N."/>
            <person name="Wang J."/>
            <person name="Shi W."/>
            <person name="Du L."/>
            <person name="Sun Y."/>
            <person name="Zhan W."/>
            <person name="Jiang J."/>
            <person name="Wang Q."/>
            <person name="Zhang B."/>
            <person name="Ji P."/>
            <person name="Sakyi L.B."/>
            <person name="Cui X."/>
            <person name="Yuan T."/>
            <person name="Jiang B."/>
            <person name="Yang W."/>
            <person name="Lam T.T.-Y."/>
            <person name="Chang Q."/>
            <person name="Ding S."/>
            <person name="Wang X."/>
            <person name="Zhu J."/>
            <person name="Ruan X."/>
            <person name="Zhao L."/>
            <person name="Wei J."/>
            <person name="Que T."/>
            <person name="Du C."/>
            <person name="Cheng J."/>
            <person name="Dai P."/>
            <person name="Han X."/>
            <person name="Huang E."/>
            <person name="Gao Y."/>
            <person name="Liu J."/>
            <person name="Shao H."/>
            <person name="Ye R."/>
            <person name="Li L."/>
            <person name="Wei W."/>
            <person name="Wang X."/>
            <person name="Wang C."/>
            <person name="Huo Q."/>
            <person name="Li W."/>
            <person name="Guo W."/>
            <person name="Chen H."/>
            <person name="Chen S."/>
            <person name="Zhou L."/>
            <person name="Zhou L."/>
            <person name="Ni X."/>
            <person name="Tian J."/>
            <person name="Zhou Y."/>
            <person name="Sheng Y."/>
            <person name="Liu T."/>
            <person name="Pan Y."/>
            <person name="Xia L."/>
            <person name="Li J."/>
            <person name="Zhao F."/>
            <person name="Cao W."/>
        </authorList>
    </citation>
    <scope>NUCLEOTIDE SEQUENCE</scope>
    <source>
        <strain evidence="2">Rmic-2018</strain>
        <tissue evidence="2">Larvae</tissue>
    </source>
</reference>
<organism evidence="2 3">
    <name type="scientific">Rhipicephalus microplus</name>
    <name type="common">Cattle tick</name>
    <name type="synonym">Boophilus microplus</name>
    <dbReference type="NCBI Taxonomy" id="6941"/>
    <lineage>
        <taxon>Eukaryota</taxon>
        <taxon>Metazoa</taxon>
        <taxon>Ecdysozoa</taxon>
        <taxon>Arthropoda</taxon>
        <taxon>Chelicerata</taxon>
        <taxon>Arachnida</taxon>
        <taxon>Acari</taxon>
        <taxon>Parasitiformes</taxon>
        <taxon>Ixodida</taxon>
        <taxon>Ixodoidea</taxon>
        <taxon>Ixodidae</taxon>
        <taxon>Rhipicephalinae</taxon>
        <taxon>Rhipicephalus</taxon>
        <taxon>Boophilus</taxon>
    </lineage>
</organism>
<gene>
    <name evidence="2" type="ORF">HPB51_011354</name>
</gene>
<dbReference type="EMBL" id="JABSTU010000009">
    <property type="protein sequence ID" value="KAH8020987.1"/>
    <property type="molecule type" value="Genomic_DNA"/>
</dbReference>
<comment type="caution">
    <text evidence="2">The sequence shown here is derived from an EMBL/GenBank/DDBJ whole genome shotgun (WGS) entry which is preliminary data.</text>
</comment>
<evidence type="ECO:0000313" key="3">
    <source>
        <dbReference type="Proteomes" id="UP000821866"/>
    </source>
</evidence>
<reference evidence="2" key="1">
    <citation type="journal article" date="2020" name="Cell">
        <title>Large-Scale Comparative Analyses of Tick Genomes Elucidate Their Genetic Diversity and Vector Capacities.</title>
        <authorList>
            <consortium name="Tick Genome and Microbiome Consortium (TIGMIC)"/>
            <person name="Jia N."/>
            <person name="Wang J."/>
            <person name="Shi W."/>
            <person name="Du L."/>
            <person name="Sun Y."/>
            <person name="Zhan W."/>
            <person name="Jiang J.F."/>
            <person name="Wang Q."/>
            <person name="Zhang B."/>
            <person name="Ji P."/>
            <person name="Bell-Sakyi L."/>
            <person name="Cui X.M."/>
            <person name="Yuan T.T."/>
            <person name="Jiang B.G."/>
            <person name="Yang W.F."/>
            <person name="Lam T.T."/>
            <person name="Chang Q.C."/>
            <person name="Ding S.J."/>
            <person name="Wang X.J."/>
            <person name="Zhu J.G."/>
            <person name="Ruan X.D."/>
            <person name="Zhao L."/>
            <person name="Wei J.T."/>
            <person name="Ye R.Z."/>
            <person name="Que T.C."/>
            <person name="Du C.H."/>
            <person name="Zhou Y.H."/>
            <person name="Cheng J.X."/>
            <person name="Dai P.F."/>
            <person name="Guo W.B."/>
            <person name="Han X.H."/>
            <person name="Huang E.J."/>
            <person name="Li L.F."/>
            <person name="Wei W."/>
            <person name="Gao Y.C."/>
            <person name="Liu J.Z."/>
            <person name="Shao H.Z."/>
            <person name="Wang X."/>
            <person name="Wang C.C."/>
            <person name="Yang T.C."/>
            <person name="Huo Q.B."/>
            <person name="Li W."/>
            <person name="Chen H.Y."/>
            <person name="Chen S.E."/>
            <person name="Zhou L.G."/>
            <person name="Ni X.B."/>
            <person name="Tian J.H."/>
            <person name="Sheng Y."/>
            <person name="Liu T."/>
            <person name="Pan Y.S."/>
            <person name="Xia L.Y."/>
            <person name="Li J."/>
            <person name="Zhao F."/>
            <person name="Cao W.C."/>
        </authorList>
    </citation>
    <scope>NUCLEOTIDE SEQUENCE</scope>
    <source>
        <strain evidence="2">Rmic-2018</strain>
    </source>
</reference>
<dbReference type="AlphaFoldDB" id="A0A9J6DG70"/>
<protein>
    <submittedName>
        <fullName evidence="2">Uncharacterized protein</fullName>
    </submittedName>
</protein>
<feature type="region of interest" description="Disordered" evidence="1">
    <location>
        <begin position="163"/>
        <end position="238"/>
    </location>
</feature>
<evidence type="ECO:0000313" key="2">
    <source>
        <dbReference type="EMBL" id="KAH8020987.1"/>
    </source>
</evidence>